<dbReference type="EMBL" id="VYQE01000001">
    <property type="protein sequence ID" value="KAA9010438.1"/>
    <property type="molecule type" value="Genomic_DNA"/>
</dbReference>
<evidence type="ECO:0000313" key="4">
    <source>
        <dbReference type="Proteomes" id="UP000326554"/>
    </source>
</evidence>
<proteinExistence type="predicted"/>
<dbReference type="Proteomes" id="UP000326554">
    <property type="component" value="Unassembled WGS sequence"/>
</dbReference>
<gene>
    <name evidence="3" type="ORF">F3S47_04125</name>
</gene>
<comment type="caution">
    <text evidence="3">The sequence shown here is derived from an EMBL/GenBank/DDBJ whole genome shotgun (WGS) entry which is preliminary data.</text>
</comment>
<dbReference type="AlphaFoldDB" id="A0A5J5GS74"/>
<dbReference type="InterPro" id="IPR036188">
    <property type="entry name" value="FAD/NAD-bd_sf"/>
</dbReference>
<dbReference type="PANTHER" id="PTHR13847:SF287">
    <property type="entry name" value="FAD-DEPENDENT OXIDOREDUCTASE DOMAIN-CONTAINING PROTEIN 1"/>
    <property type="match status" value="1"/>
</dbReference>
<dbReference type="RefSeq" id="WP_150443924.1">
    <property type="nucleotide sequence ID" value="NZ_VYQE01000001.1"/>
</dbReference>
<dbReference type="SUPFAM" id="SSF51905">
    <property type="entry name" value="FAD/NAD(P)-binding domain"/>
    <property type="match status" value="1"/>
</dbReference>
<name>A0A5J5GS74_9RHOB</name>
<dbReference type="Gene3D" id="3.50.50.60">
    <property type="entry name" value="FAD/NAD(P)-binding domain"/>
    <property type="match status" value="1"/>
</dbReference>
<keyword evidence="1" id="KW-0560">Oxidoreductase</keyword>
<dbReference type="InterPro" id="IPR006076">
    <property type="entry name" value="FAD-dep_OxRdtase"/>
</dbReference>
<evidence type="ECO:0000313" key="3">
    <source>
        <dbReference type="EMBL" id="KAA9010438.1"/>
    </source>
</evidence>
<evidence type="ECO:0000256" key="1">
    <source>
        <dbReference type="ARBA" id="ARBA00023002"/>
    </source>
</evidence>
<dbReference type="Gene3D" id="3.30.9.10">
    <property type="entry name" value="D-Amino Acid Oxidase, subunit A, domain 2"/>
    <property type="match status" value="1"/>
</dbReference>
<dbReference type="PANTHER" id="PTHR13847">
    <property type="entry name" value="SARCOSINE DEHYDROGENASE-RELATED"/>
    <property type="match status" value="1"/>
</dbReference>
<feature type="domain" description="FAD dependent oxidoreductase" evidence="2">
    <location>
        <begin position="3"/>
        <end position="335"/>
    </location>
</feature>
<protein>
    <submittedName>
        <fullName evidence="3">FAD-binding oxidoreductase</fullName>
    </submittedName>
</protein>
<accession>A0A5J5GS74</accession>
<keyword evidence="4" id="KW-1185">Reference proteome</keyword>
<evidence type="ECO:0000259" key="2">
    <source>
        <dbReference type="Pfam" id="PF01266"/>
    </source>
</evidence>
<organism evidence="3 4">
    <name type="scientific">Histidinibacterium aquaticum</name>
    <dbReference type="NCBI Taxonomy" id="2613962"/>
    <lineage>
        <taxon>Bacteria</taxon>
        <taxon>Pseudomonadati</taxon>
        <taxon>Pseudomonadota</taxon>
        <taxon>Alphaproteobacteria</taxon>
        <taxon>Rhodobacterales</taxon>
        <taxon>Paracoccaceae</taxon>
        <taxon>Histidinibacterium</taxon>
    </lineage>
</organism>
<dbReference type="GO" id="GO:0016491">
    <property type="term" value="F:oxidoreductase activity"/>
    <property type="evidence" value="ECO:0007669"/>
    <property type="project" value="UniProtKB-KW"/>
</dbReference>
<reference evidence="3 4" key="1">
    <citation type="submission" date="2019-09" db="EMBL/GenBank/DDBJ databases">
        <authorList>
            <person name="Park J.-S."/>
            <person name="Choi H.-J."/>
        </authorList>
    </citation>
    <scope>NUCLEOTIDE SEQUENCE [LARGE SCALE GENOMIC DNA]</scope>
    <source>
        <strain evidence="3 4">176SS1-4</strain>
    </source>
</reference>
<dbReference type="GO" id="GO:0005737">
    <property type="term" value="C:cytoplasm"/>
    <property type="evidence" value="ECO:0007669"/>
    <property type="project" value="TreeGrafter"/>
</dbReference>
<dbReference type="Pfam" id="PF01266">
    <property type="entry name" value="DAO"/>
    <property type="match status" value="1"/>
</dbReference>
<sequence>MRDFVIVGGGIAGISAAARLSHLGTVTVLEQEDSLAHHASGRSAALFEQNYGKVSTIALNEAGADYHATANGGVLSPRGIMLIGTDETAELFEHDRKQMKLEEVGYDEARRLWPILAPHVTRAAWDPRASDIDTDLLIQNFGREARGNGAEIRTKSAVTAIRRTGTGWEVEAGGEVIEARRLVNAAGAWVDVVARLAGLSPLGVTPLRRSMARIPAPEGHDPSGWPMVFGPGEDWYAKPDAGALIVSPADEDPAEPHDAWADDMVLAEGLARFEEHMTVEVTRMLANWAGLRTFSPDRELVIGPDPAEPDFLWFACQGGYGFQTAPAGSQLLADLAGGRSPDLPPDIVKRLDPARFERVPA</sequence>